<proteinExistence type="predicted"/>
<dbReference type="Proteomes" id="UP000253314">
    <property type="component" value="Unassembled WGS sequence"/>
</dbReference>
<feature type="transmembrane region" description="Helical" evidence="1">
    <location>
        <begin position="12"/>
        <end position="35"/>
    </location>
</feature>
<gene>
    <name evidence="2" type="ORF">DS031_05270</name>
</gene>
<keyword evidence="1" id="KW-1133">Transmembrane helix</keyword>
<evidence type="ECO:0000313" key="3">
    <source>
        <dbReference type="Proteomes" id="UP000253314"/>
    </source>
</evidence>
<dbReference type="EMBL" id="QOCW01000004">
    <property type="protein sequence ID" value="RBW70439.1"/>
    <property type="molecule type" value="Genomic_DNA"/>
</dbReference>
<feature type="transmembrane region" description="Helical" evidence="1">
    <location>
        <begin position="55"/>
        <end position="77"/>
    </location>
</feature>
<reference evidence="2 3" key="1">
    <citation type="submission" date="2018-07" db="EMBL/GenBank/DDBJ databases">
        <title>Lottiidibacillus patelloidae gen. nov., sp. nov., isolated from the intestinal tract of a marine limpet and the reclassification of B. taeanensis BH030017T, B. algicola KMM 3737T and B. hwajinpoensis SW-72T as genus Lottiidibacillus.</title>
        <authorList>
            <person name="Liu R."/>
            <person name="Huang Z."/>
        </authorList>
    </citation>
    <scope>NUCLEOTIDE SEQUENCE [LARGE SCALE GENOMIC DNA]</scope>
    <source>
        <strain evidence="2 3">BH030017</strain>
    </source>
</reference>
<dbReference type="InterPro" id="IPR038750">
    <property type="entry name" value="YczE/YyaS-like"/>
</dbReference>
<keyword evidence="1" id="KW-0812">Transmembrane</keyword>
<feature type="transmembrane region" description="Helical" evidence="1">
    <location>
        <begin position="84"/>
        <end position="106"/>
    </location>
</feature>
<organism evidence="2 3">
    <name type="scientific">Bacillus taeanensis</name>
    <dbReference type="NCBI Taxonomy" id="273032"/>
    <lineage>
        <taxon>Bacteria</taxon>
        <taxon>Bacillati</taxon>
        <taxon>Bacillota</taxon>
        <taxon>Bacilli</taxon>
        <taxon>Bacillales</taxon>
        <taxon>Bacillaceae</taxon>
        <taxon>Bacillus</taxon>
    </lineage>
</organism>
<dbReference type="AlphaFoldDB" id="A0A366Y072"/>
<keyword evidence="3" id="KW-1185">Reference proteome</keyword>
<dbReference type="Pfam" id="PF19700">
    <property type="entry name" value="DUF6198"/>
    <property type="match status" value="1"/>
</dbReference>
<dbReference type="RefSeq" id="WP_113804889.1">
    <property type="nucleotide sequence ID" value="NZ_QOCW01000004.1"/>
</dbReference>
<comment type="caution">
    <text evidence="2">The sequence shown here is derived from an EMBL/GenBank/DDBJ whole genome shotgun (WGS) entry which is preliminary data.</text>
</comment>
<dbReference type="OrthoDB" id="154912at2"/>
<sequence>MGIQRKELFNSVFALRWLVFLIGLLIMAFGIALMIKANIGSAPWDVLHVGLYYQFGLTIGTWSIIIGFFIIGLTTLLTKQRPLFGAFLNMLLVGVFIDFYLLLPILKTPSSFMGKLVMLLIGIIVIGYGIGLYIAANCGAGPRDSLMLALTEKVGLKVQWVRGIMELVVLFFGWLLGGPVSIGTLIFSFSIGSIVGFTLPQCRTFVNGIFERGVADENINKRPLWLNNHDGISKKAR</sequence>
<feature type="transmembrane region" description="Helical" evidence="1">
    <location>
        <begin position="112"/>
        <end position="135"/>
    </location>
</feature>
<protein>
    <submittedName>
        <fullName evidence="2">YitT family protein</fullName>
    </submittedName>
</protein>
<keyword evidence="1" id="KW-0472">Membrane</keyword>
<evidence type="ECO:0000313" key="2">
    <source>
        <dbReference type="EMBL" id="RBW70439.1"/>
    </source>
</evidence>
<dbReference type="PANTHER" id="PTHR40078:SF1">
    <property type="entry name" value="INTEGRAL MEMBRANE PROTEIN"/>
    <property type="match status" value="1"/>
</dbReference>
<dbReference type="PANTHER" id="PTHR40078">
    <property type="entry name" value="INTEGRAL MEMBRANE PROTEIN-RELATED"/>
    <property type="match status" value="1"/>
</dbReference>
<name>A0A366Y072_9BACI</name>
<accession>A0A366Y072</accession>
<evidence type="ECO:0000256" key="1">
    <source>
        <dbReference type="SAM" id="Phobius"/>
    </source>
</evidence>